<dbReference type="Proteomes" id="UP001642406">
    <property type="component" value="Unassembled WGS sequence"/>
</dbReference>
<protein>
    <recommendedName>
        <fullName evidence="4">CBM6 domain-containing protein</fullName>
    </recommendedName>
</protein>
<evidence type="ECO:0000313" key="3">
    <source>
        <dbReference type="Proteomes" id="UP001642406"/>
    </source>
</evidence>
<keyword evidence="3" id="KW-1185">Reference proteome</keyword>
<reference evidence="2 3" key="1">
    <citation type="submission" date="2024-01" db="EMBL/GenBank/DDBJ databases">
        <authorList>
            <person name="Allen C."/>
            <person name="Tagirdzhanova G."/>
        </authorList>
    </citation>
    <scope>NUCLEOTIDE SEQUENCE [LARGE SCALE GENOMIC DNA]</scope>
</reference>
<evidence type="ECO:0008006" key="4">
    <source>
        <dbReference type="Google" id="ProtNLM"/>
    </source>
</evidence>
<keyword evidence="1" id="KW-0732">Signal</keyword>
<feature type="signal peptide" evidence="1">
    <location>
        <begin position="1"/>
        <end position="19"/>
    </location>
</feature>
<comment type="caution">
    <text evidence="2">The sequence shown here is derived from an EMBL/GenBank/DDBJ whole genome shotgun (WGS) entry which is preliminary data.</text>
</comment>
<organism evidence="2 3">
    <name type="scientific">Sporothrix bragantina</name>
    <dbReference type="NCBI Taxonomy" id="671064"/>
    <lineage>
        <taxon>Eukaryota</taxon>
        <taxon>Fungi</taxon>
        <taxon>Dikarya</taxon>
        <taxon>Ascomycota</taxon>
        <taxon>Pezizomycotina</taxon>
        <taxon>Sordariomycetes</taxon>
        <taxon>Sordariomycetidae</taxon>
        <taxon>Ophiostomatales</taxon>
        <taxon>Ophiostomataceae</taxon>
        <taxon>Sporothrix</taxon>
    </lineage>
</organism>
<dbReference type="Gene3D" id="2.60.120.260">
    <property type="entry name" value="Galactose-binding domain-like"/>
    <property type="match status" value="1"/>
</dbReference>
<sequence length="173" mass="18234">MKVSCLMTAPLLWAGIATAVVCKPKPPPVCTNLLSAPDFDPPTAWIHSSAAINPPSDNSWAQVKPCGDYDSCIQITSHSNAILTIQSFTYPYSGAYTASLKYKVLDPGSGVGTLNFGLDSSDPGAALTTVSDGWQDYTDEYNADAGTHTLVMAVNTGNTVTVQITDVQILACE</sequence>
<proteinExistence type="predicted"/>
<evidence type="ECO:0000313" key="2">
    <source>
        <dbReference type="EMBL" id="CAK7213476.1"/>
    </source>
</evidence>
<dbReference type="EMBL" id="CAWUHC010000010">
    <property type="protein sequence ID" value="CAK7213476.1"/>
    <property type="molecule type" value="Genomic_DNA"/>
</dbReference>
<name>A0ABP0B1T7_9PEZI</name>
<accession>A0ABP0B1T7</accession>
<gene>
    <name evidence="2" type="ORF">SBRCBS47491_001813</name>
</gene>
<feature type="chain" id="PRO_5046769863" description="CBM6 domain-containing protein" evidence="1">
    <location>
        <begin position="20"/>
        <end position="173"/>
    </location>
</feature>
<evidence type="ECO:0000256" key="1">
    <source>
        <dbReference type="SAM" id="SignalP"/>
    </source>
</evidence>